<name>A0A0R1J0V4_9LACO</name>
<keyword evidence="4" id="KW-1185">Reference proteome</keyword>
<evidence type="ECO:0000313" key="4">
    <source>
        <dbReference type="Proteomes" id="UP000050929"/>
    </source>
</evidence>
<dbReference type="GO" id="GO:0016757">
    <property type="term" value="F:glycosyltransferase activity"/>
    <property type="evidence" value="ECO:0007669"/>
    <property type="project" value="InterPro"/>
</dbReference>
<feature type="domain" description="Glycosyl transferase family 1" evidence="1">
    <location>
        <begin position="186"/>
        <end position="306"/>
    </location>
</feature>
<dbReference type="Proteomes" id="UP000050929">
    <property type="component" value="Unassembled WGS sequence"/>
</dbReference>
<evidence type="ECO:0000259" key="1">
    <source>
        <dbReference type="Pfam" id="PF00534"/>
    </source>
</evidence>
<dbReference type="OrthoDB" id="9806653at2"/>
<dbReference type="InterPro" id="IPR050194">
    <property type="entry name" value="Glycosyltransferase_grp1"/>
</dbReference>
<dbReference type="InterPro" id="IPR028098">
    <property type="entry name" value="Glyco_trans_4-like_N"/>
</dbReference>
<sequence>MKKIVHVVEAFGGGVFTYLADLTSGLVGKYDVYILYGKRKQTPENFQNYFDKRVKLIRINNFTRGMNLCKDFAAYCEVNRYINSLKPDIIHLHSSKAGGIGRLIKYNGKQKVFYTPHGYSFLDSGNGEMKLKAKIYFQLERILGKKNATTIACSYGEYIESEKVTKNAIFINNSVNSKELLNYETKNSNTQKVIFTIGRISDQKNPKLFNSIAKRLPNTKFVWVGDGPQRNLLTAKNIEVTGWLKRSSVLRLIQPYEYFILTSKWEGLPISLLEAMFFSKICFVTNIIGNKNVITDASDGYIFNNEIDFLSKFKNFEKKVGPKANEIIRKKFSKEKMIGKYVNAYEKLNQ</sequence>
<comment type="caution">
    <text evidence="3">The sequence shown here is derived from an EMBL/GenBank/DDBJ whole genome shotgun (WGS) entry which is preliminary data.</text>
</comment>
<dbReference type="InterPro" id="IPR001296">
    <property type="entry name" value="Glyco_trans_1"/>
</dbReference>
<dbReference type="EMBL" id="AZDG01000006">
    <property type="protein sequence ID" value="KRK64981.1"/>
    <property type="molecule type" value="Genomic_DNA"/>
</dbReference>
<feature type="domain" description="Glycosyltransferase subfamily 4-like N-terminal" evidence="2">
    <location>
        <begin position="13"/>
        <end position="154"/>
    </location>
</feature>
<accession>A0A0R1J0V4</accession>
<evidence type="ECO:0000259" key="2">
    <source>
        <dbReference type="Pfam" id="PF13439"/>
    </source>
</evidence>
<dbReference type="PANTHER" id="PTHR45947:SF3">
    <property type="entry name" value="SULFOQUINOVOSYL TRANSFERASE SQD2"/>
    <property type="match status" value="1"/>
</dbReference>
<dbReference type="RefSeq" id="WP_057765081.1">
    <property type="nucleotide sequence ID" value="NZ_AZDG01000006.1"/>
</dbReference>
<organism evidence="3 4">
    <name type="scientific">Companilactobacillus tucceti DSM 20183</name>
    <dbReference type="NCBI Taxonomy" id="1423811"/>
    <lineage>
        <taxon>Bacteria</taxon>
        <taxon>Bacillati</taxon>
        <taxon>Bacillota</taxon>
        <taxon>Bacilli</taxon>
        <taxon>Lactobacillales</taxon>
        <taxon>Lactobacillaceae</taxon>
        <taxon>Companilactobacillus</taxon>
    </lineage>
</organism>
<protein>
    <submittedName>
        <fullName evidence="3">Glycosyltransferase</fullName>
    </submittedName>
</protein>
<dbReference type="STRING" id="1423811.FC72_GL001832"/>
<gene>
    <name evidence="3" type="ORF">FC72_GL001832</name>
</gene>
<dbReference type="AlphaFoldDB" id="A0A0R1J0V4"/>
<evidence type="ECO:0000313" key="3">
    <source>
        <dbReference type="EMBL" id="KRK64981.1"/>
    </source>
</evidence>
<proteinExistence type="predicted"/>
<dbReference type="PANTHER" id="PTHR45947">
    <property type="entry name" value="SULFOQUINOVOSYL TRANSFERASE SQD2"/>
    <property type="match status" value="1"/>
</dbReference>
<dbReference type="Pfam" id="PF13439">
    <property type="entry name" value="Glyco_transf_4"/>
    <property type="match status" value="1"/>
</dbReference>
<keyword evidence="3" id="KW-0808">Transferase</keyword>
<dbReference type="PATRIC" id="fig|1423811.3.peg.1872"/>
<dbReference type="Pfam" id="PF00534">
    <property type="entry name" value="Glycos_transf_1"/>
    <property type="match status" value="1"/>
</dbReference>
<reference evidence="3 4" key="1">
    <citation type="journal article" date="2015" name="Genome Announc.">
        <title>Expanding the biotechnology potential of lactobacilli through comparative genomics of 213 strains and associated genera.</title>
        <authorList>
            <person name="Sun Z."/>
            <person name="Harris H.M."/>
            <person name="McCann A."/>
            <person name="Guo C."/>
            <person name="Argimon S."/>
            <person name="Zhang W."/>
            <person name="Yang X."/>
            <person name="Jeffery I.B."/>
            <person name="Cooney J.C."/>
            <person name="Kagawa T.F."/>
            <person name="Liu W."/>
            <person name="Song Y."/>
            <person name="Salvetti E."/>
            <person name="Wrobel A."/>
            <person name="Rasinkangas P."/>
            <person name="Parkhill J."/>
            <person name="Rea M.C."/>
            <person name="O'Sullivan O."/>
            <person name="Ritari J."/>
            <person name="Douillard F.P."/>
            <person name="Paul Ross R."/>
            <person name="Yang R."/>
            <person name="Briner A.E."/>
            <person name="Felis G.E."/>
            <person name="de Vos W.M."/>
            <person name="Barrangou R."/>
            <person name="Klaenhammer T.R."/>
            <person name="Caufield P.W."/>
            <person name="Cui Y."/>
            <person name="Zhang H."/>
            <person name="O'Toole P.W."/>
        </authorList>
    </citation>
    <scope>NUCLEOTIDE SEQUENCE [LARGE SCALE GENOMIC DNA]</scope>
    <source>
        <strain evidence="3 4">DSM 20183</strain>
    </source>
</reference>
<dbReference type="Gene3D" id="3.40.50.2000">
    <property type="entry name" value="Glycogen Phosphorylase B"/>
    <property type="match status" value="2"/>
</dbReference>
<dbReference type="SUPFAM" id="SSF53756">
    <property type="entry name" value="UDP-Glycosyltransferase/glycogen phosphorylase"/>
    <property type="match status" value="1"/>
</dbReference>